<dbReference type="InterPro" id="IPR036271">
    <property type="entry name" value="Tet_transcr_reg_TetR-rel_C_sf"/>
</dbReference>
<evidence type="ECO:0000256" key="3">
    <source>
        <dbReference type="ARBA" id="ARBA00023163"/>
    </source>
</evidence>
<dbReference type="Gene3D" id="1.10.10.60">
    <property type="entry name" value="Homeodomain-like"/>
    <property type="match status" value="1"/>
</dbReference>
<organism evidence="5 6">
    <name type="scientific">Erwinia typographi</name>
    <dbReference type="NCBI Taxonomy" id="371042"/>
    <lineage>
        <taxon>Bacteria</taxon>
        <taxon>Pseudomonadati</taxon>
        <taxon>Pseudomonadota</taxon>
        <taxon>Gammaproteobacteria</taxon>
        <taxon>Enterobacterales</taxon>
        <taxon>Erwiniaceae</taxon>
        <taxon>Erwinia</taxon>
    </lineage>
</organism>
<dbReference type="Proteomes" id="UP000030351">
    <property type="component" value="Unassembled WGS sequence"/>
</dbReference>
<evidence type="ECO:0000313" key="5">
    <source>
        <dbReference type="EMBL" id="KGT93014.1"/>
    </source>
</evidence>
<dbReference type="OrthoDB" id="270177at2"/>
<dbReference type="AlphaFoldDB" id="A0A0A3Z5L1"/>
<dbReference type="Gene3D" id="1.10.357.10">
    <property type="entry name" value="Tetracycline Repressor, domain 2"/>
    <property type="match status" value="1"/>
</dbReference>
<dbReference type="PANTHER" id="PTHR47506">
    <property type="entry name" value="TRANSCRIPTIONAL REGULATORY PROTEIN"/>
    <property type="match status" value="1"/>
</dbReference>
<evidence type="ECO:0000259" key="4">
    <source>
        <dbReference type="Pfam" id="PF00440"/>
    </source>
</evidence>
<dbReference type="eggNOG" id="COG1309">
    <property type="taxonomic scope" value="Bacteria"/>
</dbReference>
<dbReference type="PANTHER" id="PTHR47506:SF1">
    <property type="entry name" value="HTH-TYPE TRANSCRIPTIONAL REGULATOR YJDC"/>
    <property type="match status" value="1"/>
</dbReference>
<evidence type="ECO:0000256" key="2">
    <source>
        <dbReference type="ARBA" id="ARBA00023125"/>
    </source>
</evidence>
<comment type="caution">
    <text evidence="5">The sequence shown here is derived from an EMBL/GenBank/DDBJ whole genome shotgun (WGS) entry which is preliminary data.</text>
</comment>
<dbReference type="SUPFAM" id="SSF46689">
    <property type="entry name" value="Homeodomain-like"/>
    <property type="match status" value="1"/>
</dbReference>
<keyword evidence="3" id="KW-0804">Transcription</keyword>
<keyword evidence="2" id="KW-0238">DNA-binding</keyword>
<proteinExistence type="predicted"/>
<dbReference type="RefSeq" id="WP_034893021.1">
    <property type="nucleotide sequence ID" value="NZ_JRUQ01000038.1"/>
</dbReference>
<dbReference type="InterPro" id="IPR009057">
    <property type="entry name" value="Homeodomain-like_sf"/>
</dbReference>
<dbReference type="STRING" id="371042.NG99_12455"/>
<evidence type="ECO:0000313" key="6">
    <source>
        <dbReference type="Proteomes" id="UP000030351"/>
    </source>
</evidence>
<dbReference type="Pfam" id="PF00440">
    <property type="entry name" value="TetR_N"/>
    <property type="match status" value="1"/>
</dbReference>
<evidence type="ECO:0000256" key="1">
    <source>
        <dbReference type="ARBA" id="ARBA00023015"/>
    </source>
</evidence>
<keyword evidence="1" id="KW-0805">Transcription regulation</keyword>
<name>A0A0A3Z5L1_9GAMM</name>
<reference evidence="5 6" key="1">
    <citation type="submission" date="2014-10" db="EMBL/GenBank/DDBJ databases">
        <title>Genome sequence of Erwinia typographi M043b.</title>
        <authorList>
            <person name="Chan K.-G."/>
            <person name="Tan W.-S."/>
        </authorList>
    </citation>
    <scope>NUCLEOTIDE SEQUENCE [LARGE SCALE GENOMIC DNA]</scope>
    <source>
        <strain evidence="5 6">M043b</strain>
    </source>
</reference>
<protein>
    <submittedName>
        <fullName evidence="5">TetR family transcriptional regulator</fullName>
    </submittedName>
</protein>
<dbReference type="SUPFAM" id="SSF48498">
    <property type="entry name" value="Tetracyclin repressor-like, C-terminal domain"/>
    <property type="match status" value="1"/>
</dbReference>
<dbReference type="EMBL" id="JRUQ01000038">
    <property type="protein sequence ID" value="KGT93014.1"/>
    <property type="molecule type" value="Genomic_DNA"/>
</dbReference>
<keyword evidence="6" id="KW-1185">Reference proteome</keyword>
<dbReference type="InterPro" id="IPR001647">
    <property type="entry name" value="HTH_TetR"/>
</dbReference>
<dbReference type="GO" id="GO:0003677">
    <property type="term" value="F:DNA binding"/>
    <property type="evidence" value="ECO:0007669"/>
    <property type="project" value="UniProtKB-KW"/>
</dbReference>
<accession>A0A0A3Z5L1</accession>
<feature type="domain" description="HTH tetR-type" evidence="4">
    <location>
        <begin position="19"/>
        <end position="63"/>
    </location>
</feature>
<sequence>MMRTGRPRQFDRDEAVIGAMHLFWEKGYDATSLAQLKASIGKGITAPSFYAAFGSKEALFNEAVSCYLKTHARVTEPLWDPALPPRQALETALLNSARMQYGAGHPRGCMVALSVMSACSEETRPILKPLEESRRRTREGIGHCVKRGIASGELQDTAHTPALAVSFDSFLLGISTLARDGIPLADTERAIAQMMRLWDVSRVTP</sequence>
<gene>
    <name evidence="5" type="ORF">NG99_12455</name>
</gene>